<dbReference type="Gene3D" id="1.10.3720.10">
    <property type="entry name" value="MetI-like"/>
    <property type="match status" value="1"/>
</dbReference>
<dbReference type="Proteomes" id="UP000076268">
    <property type="component" value="Unassembled WGS sequence"/>
</dbReference>
<sequence length="259" mass="28617">MLIGKRLLRGLYLPAILFAIWVLGSWQSLWNAYVIPSPSTVLTAVQQMLAHGTLYKHISVSLYRVLLGFSVAFILAFPLGVLLGMKRSCGDYLGPLLEFVRHVPPLATVPMLILWFGIGETPKLLIVVLATFFPIFLNILYGVANCDEKWLEVGKTFKLSNWQQFCRIVLPAALPSVLLGMQLGLGYSWRALVGAELIAASSGIGYMILDAEQLSRPDVVVVGILTIGIVGTLIDWLFLWITKRAIPWKAGETTEYGRG</sequence>
<protein>
    <submittedName>
        <fullName evidence="9">ABC transporter permease</fullName>
    </submittedName>
</protein>
<comment type="caution">
    <text evidence="9">The sequence shown here is derived from an EMBL/GenBank/DDBJ whole genome shotgun (WGS) entry which is preliminary data.</text>
</comment>
<evidence type="ECO:0000256" key="3">
    <source>
        <dbReference type="ARBA" id="ARBA00022475"/>
    </source>
</evidence>
<dbReference type="PROSITE" id="PS50928">
    <property type="entry name" value="ABC_TM1"/>
    <property type="match status" value="1"/>
</dbReference>
<evidence type="ECO:0000256" key="4">
    <source>
        <dbReference type="ARBA" id="ARBA00022692"/>
    </source>
</evidence>
<comment type="subcellular location">
    <subcellularLocation>
        <location evidence="1 7">Cell membrane</location>
        <topology evidence="1 7">Multi-pass membrane protein</topology>
    </subcellularLocation>
</comment>
<feature type="transmembrane region" description="Helical" evidence="7">
    <location>
        <begin position="96"/>
        <end position="118"/>
    </location>
</feature>
<keyword evidence="6 7" id="KW-0472">Membrane</keyword>
<evidence type="ECO:0000259" key="8">
    <source>
        <dbReference type="PROSITE" id="PS50928"/>
    </source>
</evidence>
<dbReference type="AlphaFoldDB" id="A0A154BNY3"/>
<dbReference type="GO" id="GO:0005886">
    <property type="term" value="C:plasma membrane"/>
    <property type="evidence" value="ECO:0007669"/>
    <property type="project" value="UniProtKB-SubCell"/>
</dbReference>
<evidence type="ECO:0000256" key="6">
    <source>
        <dbReference type="ARBA" id="ARBA00023136"/>
    </source>
</evidence>
<evidence type="ECO:0000256" key="2">
    <source>
        <dbReference type="ARBA" id="ARBA00022448"/>
    </source>
</evidence>
<dbReference type="OrthoDB" id="9796361at2"/>
<evidence type="ECO:0000313" key="10">
    <source>
        <dbReference type="Proteomes" id="UP000076268"/>
    </source>
</evidence>
<dbReference type="InterPro" id="IPR000515">
    <property type="entry name" value="MetI-like"/>
</dbReference>
<name>A0A154BNY3_ANASB</name>
<keyword evidence="2 7" id="KW-0813">Transport</keyword>
<evidence type="ECO:0000256" key="5">
    <source>
        <dbReference type="ARBA" id="ARBA00022989"/>
    </source>
</evidence>
<evidence type="ECO:0000256" key="7">
    <source>
        <dbReference type="RuleBase" id="RU363032"/>
    </source>
</evidence>
<dbReference type="Pfam" id="PF00528">
    <property type="entry name" value="BPD_transp_1"/>
    <property type="match status" value="1"/>
</dbReference>
<keyword evidence="10" id="KW-1185">Reference proteome</keyword>
<dbReference type="FunFam" id="1.10.3720.10:FF:000003">
    <property type="entry name" value="Aliphatic sulfonate ABC transporter permease"/>
    <property type="match status" value="1"/>
</dbReference>
<feature type="transmembrane region" description="Helical" evidence="7">
    <location>
        <begin position="62"/>
        <end position="84"/>
    </location>
</feature>
<feature type="transmembrane region" description="Helical" evidence="7">
    <location>
        <begin position="124"/>
        <end position="144"/>
    </location>
</feature>
<organism evidence="9 10">
    <name type="scientific">Anaerosporomusa subterranea</name>
    <dbReference type="NCBI Taxonomy" id="1794912"/>
    <lineage>
        <taxon>Bacteria</taxon>
        <taxon>Bacillati</taxon>
        <taxon>Bacillota</taxon>
        <taxon>Negativicutes</taxon>
        <taxon>Acetonemataceae</taxon>
        <taxon>Anaerosporomusa</taxon>
    </lineage>
</organism>
<gene>
    <name evidence="9" type="ORF">AXX12_10750</name>
</gene>
<dbReference type="GO" id="GO:0010438">
    <property type="term" value="P:cellular response to sulfur starvation"/>
    <property type="evidence" value="ECO:0007669"/>
    <property type="project" value="TreeGrafter"/>
</dbReference>
<evidence type="ECO:0000256" key="1">
    <source>
        <dbReference type="ARBA" id="ARBA00004651"/>
    </source>
</evidence>
<dbReference type="EMBL" id="LSGP01000020">
    <property type="protein sequence ID" value="KYZ75684.1"/>
    <property type="molecule type" value="Genomic_DNA"/>
</dbReference>
<dbReference type="STRING" id="1794912.AXX12_10750"/>
<dbReference type="CDD" id="cd06261">
    <property type="entry name" value="TM_PBP2"/>
    <property type="match status" value="1"/>
</dbReference>
<dbReference type="PANTHER" id="PTHR30151">
    <property type="entry name" value="ALKANE SULFONATE ABC TRANSPORTER-RELATED, MEMBRANE SUBUNIT"/>
    <property type="match status" value="1"/>
</dbReference>
<dbReference type="RefSeq" id="WP_066243295.1">
    <property type="nucleotide sequence ID" value="NZ_LSGP01000020.1"/>
</dbReference>
<feature type="transmembrane region" description="Helical" evidence="7">
    <location>
        <begin position="221"/>
        <end position="241"/>
    </location>
</feature>
<proteinExistence type="inferred from homology"/>
<feature type="domain" description="ABC transmembrane type-1" evidence="8">
    <location>
        <begin position="58"/>
        <end position="238"/>
    </location>
</feature>
<keyword evidence="4 7" id="KW-0812">Transmembrane</keyword>
<keyword evidence="5 7" id="KW-1133">Transmembrane helix</keyword>
<dbReference type="InterPro" id="IPR035906">
    <property type="entry name" value="MetI-like_sf"/>
</dbReference>
<feature type="transmembrane region" description="Helical" evidence="7">
    <location>
        <begin position="191"/>
        <end position="209"/>
    </location>
</feature>
<keyword evidence="3" id="KW-1003">Cell membrane</keyword>
<comment type="similarity">
    <text evidence="7">Belongs to the binding-protein-dependent transport system permease family.</text>
</comment>
<dbReference type="SUPFAM" id="SSF161098">
    <property type="entry name" value="MetI-like"/>
    <property type="match status" value="1"/>
</dbReference>
<dbReference type="GO" id="GO:0042918">
    <property type="term" value="P:alkanesulfonate transmembrane transport"/>
    <property type="evidence" value="ECO:0007669"/>
    <property type="project" value="UniProtKB-ARBA"/>
</dbReference>
<accession>A0A154BNY3</accession>
<evidence type="ECO:0000313" key="9">
    <source>
        <dbReference type="EMBL" id="KYZ75684.1"/>
    </source>
</evidence>
<feature type="transmembrane region" description="Helical" evidence="7">
    <location>
        <begin position="12"/>
        <end position="30"/>
    </location>
</feature>
<reference evidence="9 10" key="1">
    <citation type="submission" date="2016-02" db="EMBL/GenBank/DDBJ databases">
        <title>Anaerosporomusa subterraneum gen. nov., sp. nov., a spore-forming obligate anaerobe isolated from saprolite.</title>
        <authorList>
            <person name="Choi J.K."/>
            <person name="Shah M."/>
            <person name="Yee N."/>
        </authorList>
    </citation>
    <scope>NUCLEOTIDE SEQUENCE [LARGE SCALE GENOMIC DNA]</scope>
    <source>
        <strain evidence="9 10">RU4</strain>
    </source>
</reference>
<dbReference type="PANTHER" id="PTHR30151:SF25">
    <property type="entry name" value="TAURINE TRANSPORT SYSTEM PERMEASE PROTEIN TAUC"/>
    <property type="match status" value="1"/>
</dbReference>